<dbReference type="Gene3D" id="2.170.130.10">
    <property type="entry name" value="TonB-dependent receptor, plug domain"/>
    <property type="match status" value="1"/>
</dbReference>
<dbReference type="PROSITE" id="PS52016">
    <property type="entry name" value="TONB_DEPENDENT_REC_3"/>
    <property type="match status" value="1"/>
</dbReference>
<evidence type="ECO:0000259" key="11">
    <source>
        <dbReference type="Pfam" id="PF07715"/>
    </source>
</evidence>
<dbReference type="Pfam" id="PF00593">
    <property type="entry name" value="TonB_dep_Rec_b-barrel"/>
    <property type="match status" value="1"/>
</dbReference>
<dbReference type="NCBIfam" id="TIGR01782">
    <property type="entry name" value="TonB-Xanth-Caul"/>
    <property type="match status" value="1"/>
</dbReference>
<keyword evidence="4 8" id="KW-0812">Transmembrane</keyword>
<dbReference type="Gene3D" id="2.60.40.1120">
    <property type="entry name" value="Carboxypeptidase-like, regulatory domain"/>
    <property type="match status" value="1"/>
</dbReference>
<feature type="domain" description="TonB-dependent receptor-like beta-barrel" evidence="10">
    <location>
        <begin position="462"/>
        <end position="960"/>
    </location>
</feature>
<keyword evidence="7 8" id="KW-0998">Cell outer membrane</keyword>
<dbReference type="InterPro" id="IPR039426">
    <property type="entry name" value="TonB-dep_rcpt-like"/>
</dbReference>
<dbReference type="PANTHER" id="PTHR40980">
    <property type="entry name" value="PLUG DOMAIN-CONTAINING PROTEIN"/>
    <property type="match status" value="1"/>
</dbReference>
<keyword evidence="12" id="KW-0675">Receptor</keyword>
<dbReference type="AlphaFoldDB" id="A0A521C373"/>
<evidence type="ECO:0000256" key="1">
    <source>
        <dbReference type="ARBA" id="ARBA00004571"/>
    </source>
</evidence>
<evidence type="ECO:0000256" key="5">
    <source>
        <dbReference type="ARBA" id="ARBA00023077"/>
    </source>
</evidence>
<evidence type="ECO:0000256" key="7">
    <source>
        <dbReference type="ARBA" id="ARBA00023237"/>
    </source>
</evidence>
<evidence type="ECO:0000256" key="2">
    <source>
        <dbReference type="ARBA" id="ARBA00022448"/>
    </source>
</evidence>
<accession>A0A521C373</accession>
<dbReference type="Pfam" id="PF13715">
    <property type="entry name" value="CarbopepD_reg_2"/>
    <property type="match status" value="1"/>
</dbReference>
<keyword evidence="5 9" id="KW-0798">TonB box</keyword>
<organism evidence="12 13">
    <name type="scientific">Gracilimonas mengyeensis</name>
    <dbReference type="NCBI Taxonomy" id="1302730"/>
    <lineage>
        <taxon>Bacteria</taxon>
        <taxon>Pseudomonadati</taxon>
        <taxon>Balneolota</taxon>
        <taxon>Balneolia</taxon>
        <taxon>Balneolales</taxon>
        <taxon>Balneolaceae</taxon>
        <taxon>Gracilimonas</taxon>
    </lineage>
</organism>
<keyword evidence="2 8" id="KW-0813">Transport</keyword>
<evidence type="ECO:0000256" key="6">
    <source>
        <dbReference type="ARBA" id="ARBA00023136"/>
    </source>
</evidence>
<evidence type="ECO:0000259" key="10">
    <source>
        <dbReference type="Pfam" id="PF00593"/>
    </source>
</evidence>
<evidence type="ECO:0000313" key="12">
    <source>
        <dbReference type="EMBL" id="SMO53848.1"/>
    </source>
</evidence>
<keyword evidence="6 8" id="KW-0472">Membrane</keyword>
<protein>
    <submittedName>
        <fullName evidence="12">TonB-dependent receptor</fullName>
    </submittedName>
</protein>
<dbReference type="Proteomes" id="UP000317557">
    <property type="component" value="Unassembled WGS sequence"/>
</dbReference>
<gene>
    <name evidence="12" type="ORF">SAMN06265219_104112</name>
</gene>
<dbReference type="PANTHER" id="PTHR40980:SF4">
    <property type="entry name" value="TONB-DEPENDENT RECEPTOR-LIKE BETA-BARREL DOMAIN-CONTAINING PROTEIN"/>
    <property type="match status" value="1"/>
</dbReference>
<feature type="domain" description="TonB-dependent receptor plug" evidence="11">
    <location>
        <begin position="144"/>
        <end position="244"/>
    </location>
</feature>
<evidence type="ECO:0000256" key="4">
    <source>
        <dbReference type="ARBA" id="ARBA00022692"/>
    </source>
</evidence>
<dbReference type="InterPro" id="IPR008969">
    <property type="entry name" value="CarboxyPept-like_regulatory"/>
</dbReference>
<evidence type="ECO:0000313" key="13">
    <source>
        <dbReference type="Proteomes" id="UP000317557"/>
    </source>
</evidence>
<dbReference type="InterPro" id="IPR000531">
    <property type="entry name" value="Beta-barrel_TonB"/>
</dbReference>
<dbReference type="EMBL" id="FXTP01000004">
    <property type="protein sequence ID" value="SMO53848.1"/>
    <property type="molecule type" value="Genomic_DNA"/>
</dbReference>
<dbReference type="InterPro" id="IPR010104">
    <property type="entry name" value="TonB_rcpt_bac"/>
</dbReference>
<dbReference type="InterPro" id="IPR012910">
    <property type="entry name" value="Plug_dom"/>
</dbReference>
<comment type="similarity">
    <text evidence="8 9">Belongs to the TonB-dependent receptor family.</text>
</comment>
<reference evidence="12 13" key="1">
    <citation type="submission" date="2017-05" db="EMBL/GenBank/DDBJ databases">
        <authorList>
            <person name="Varghese N."/>
            <person name="Submissions S."/>
        </authorList>
    </citation>
    <scope>NUCLEOTIDE SEQUENCE [LARGE SCALE GENOMIC DNA]</scope>
    <source>
        <strain evidence="12 13">DSM 21985</strain>
    </source>
</reference>
<evidence type="ECO:0000256" key="8">
    <source>
        <dbReference type="PROSITE-ProRule" id="PRU01360"/>
    </source>
</evidence>
<dbReference type="Pfam" id="PF07715">
    <property type="entry name" value="Plug"/>
    <property type="match status" value="1"/>
</dbReference>
<dbReference type="RefSeq" id="WP_142453726.1">
    <property type="nucleotide sequence ID" value="NZ_FXTP01000004.1"/>
</dbReference>
<dbReference type="InterPro" id="IPR036942">
    <property type="entry name" value="Beta-barrel_TonB_sf"/>
</dbReference>
<keyword evidence="3 8" id="KW-1134">Transmembrane beta strand</keyword>
<dbReference type="SUPFAM" id="SSF49464">
    <property type="entry name" value="Carboxypeptidase regulatory domain-like"/>
    <property type="match status" value="1"/>
</dbReference>
<evidence type="ECO:0000256" key="9">
    <source>
        <dbReference type="RuleBase" id="RU003357"/>
    </source>
</evidence>
<dbReference type="OrthoDB" id="8727862at2"/>
<dbReference type="InterPro" id="IPR037066">
    <property type="entry name" value="Plug_dom_sf"/>
</dbReference>
<comment type="subcellular location">
    <subcellularLocation>
        <location evidence="1 8">Cell outer membrane</location>
        <topology evidence="1 8">Multi-pass membrane protein</topology>
    </subcellularLocation>
</comment>
<name>A0A521C373_9BACT</name>
<keyword evidence="13" id="KW-1185">Reference proteome</keyword>
<sequence>MHTIYNYFNTLRAFPVWVLLFLLVLGTGAVQAQNSGRITGLVTDESSGEPLIGASVMIEGTSLGAATSVEGEYTIRRVSPGDYTLLVAYIGYQQQEIPVTVTAGETVEVDVSLSSVAVEGEEINITAQASGQAGAINEQLASNTITNVVSAEKIQDIPDINAAESVGRLSGVSVVRSGGEGQKVAIRGLSPQYNVVMVNGVRMQSTDPNNRSVDLNMIAPNVLSGISVTKALTADMDADAVGGTVNLKVGKAKEGFHANFSMQSGYASMAYTPEETYGNYRLSGLVTNRFLDSKLGVQVSGFLDDQNRNADVLGSGYYTNEDNIEDGFVPLYLSNVTINDRVTNRQRAGGSLVLDYELENGSLILNNFVSSLNQHQVTQNNTFTTGYDWRGWTTTGEFTNTVINNALQGEFEFGDIQMDFSLSNSISLQRTPNDLRSDIRPESGGVQGLRSDSANLNQMNPTNFLNAVTVIPEGKIVTGVSSFSRDVNVAAQAAALNLQRPFNLTDNVTGYVKVGGKYERNTRDNDEEVLYIDTDRGGLAGNFIDLLKVEWPELGLEESDSHIPDALFRDPDYKVESFLSGNEGITGERFYDLTSIDKMKRMEQIARDNGYYLSAPLGSNVYDYDYTRNFHAFYAMAEINIGKYVTLQPGIRYEQFGFDYTADSTVVFGRLTTPGENYYNSETIESDVTEGENWFPQMQVRIKPTDWLDVRLARTESIIYPDYRAISPYVYFDTYASPSLNLGNPSLKPSTSDNYDAYLSIYENHIGLFTAGVFYKSIENFIVPIEYLTKDASKINNRVSLPQNGDPTTINTWTNLERTSNVKGVELEWQTHFWYLPEVLQGLVFSINYTHIQSETYYPNYYTERRGNPPFFQYVTVDTVRSGRLLNQPDDILNLTVGYDLGGFSARISYQYTDNILRGINSTYDELDSYTAPYKRWDFTARQKLPWLEGLEAYLNVNNITNTPDRQFSSTRRKLSNVQYYGRTAALGVRYSF</sequence>
<evidence type="ECO:0000256" key="3">
    <source>
        <dbReference type="ARBA" id="ARBA00022452"/>
    </source>
</evidence>
<proteinExistence type="inferred from homology"/>
<dbReference type="Gene3D" id="2.40.170.20">
    <property type="entry name" value="TonB-dependent receptor, beta-barrel domain"/>
    <property type="match status" value="1"/>
</dbReference>
<dbReference type="GO" id="GO:0009279">
    <property type="term" value="C:cell outer membrane"/>
    <property type="evidence" value="ECO:0007669"/>
    <property type="project" value="UniProtKB-SubCell"/>
</dbReference>
<dbReference type="SUPFAM" id="SSF56935">
    <property type="entry name" value="Porins"/>
    <property type="match status" value="1"/>
</dbReference>